<keyword evidence="16" id="KW-1185">Reference proteome</keyword>
<keyword evidence="7" id="KW-0413">Isomerase</keyword>
<dbReference type="InterPro" id="IPR014016">
    <property type="entry name" value="UvrD-like_ATP-bd"/>
</dbReference>
<keyword evidence="5 11" id="KW-0067">ATP-binding</keyword>
<dbReference type="CDD" id="cd19067">
    <property type="entry name" value="PfuEndoQ-like"/>
    <property type="match status" value="1"/>
</dbReference>
<dbReference type="GO" id="GO:0043138">
    <property type="term" value="F:3'-5' DNA helicase activity"/>
    <property type="evidence" value="ECO:0007669"/>
    <property type="project" value="UniProtKB-EC"/>
</dbReference>
<evidence type="ECO:0000256" key="6">
    <source>
        <dbReference type="ARBA" id="ARBA00023125"/>
    </source>
</evidence>
<evidence type="ECO:0000256" key="4">
    <source>
        <dbReference type="ARBA" id="ARBA00022806"/>
    </source>
</evidence>
<dbReference type="GO" id="GO:0033202">
    <property type="term" value="C:DNA helicase complex"/>
    <property type="evidence" value="ECO:0007669"/>
    <property type="project" value="TreeGrafter"/>
</dbReference>
<evidence type="ECO:0000256" key="7">
    <source>
        <dbReference type="ARBA" id="ARBA00023235"/>
    </source>
</evidence>
<feature type="compositionally biased region" description="Low complexity" evidence="12">
    <location>
        <begin position="432"/>
        <end position="448"/>
    </location>
</feature>
<comment type="catalytic activity">
    <reaction evidence="8">
        <text>Couples ATP hydrolysis with the unwinding of duplex DNA by translocating in the 3'-5' direction.</text>
        <dbReference type="EC" id="5.6.2.4"/>
    </reaction>
</comment>
<dbReference type="PANTHER" id="PTHR11070">
    <property type="entry name" value="UVRD / RECB / PCRA DNA HELICASE FAMILY MEMBER"/>
    <property type="match status" value="1"/>
</dbReference>
<dbReference type="InterPro" id="IPR014017">
    <property type="entry name" value="DNA_helicase_UvrD-like_C"/>
</dbReference>
<feature type="binding site" evidence="11">
    <location>
        <begin position="506"/>
        <end position="513"/>
    </location>
    <ligand>
        <name>ATP</name>
        <dbReference type="ChEBI" id="CHEBI:30616"/>
    </ligand>
</feature>
<dbReference type="GO" id="GO:0000725">
    <property type="term" value="P:recombinational repair"/>
    <property type="evidence" value="ECO:0007669"/>
    <property type="project" value="TreeGrafter"/>
</dbReference>
<dbReference type="InterPro" id="IPR000212">
    <property type="entry name" value="DNA_helicase_UvrD/REP"/>
</dbReference>
<dbReference type="AlphaFoldDB" id="A0A9P2WPE0"/>
<dbReference type="SUPFAM" id="SSF89550">
    <property type="entry name" value="PHP domain-like"/>
    <property type="match status" value="1"/>
</dbReference>
<evidence type="ECO:0000256" key="5">
    <source>
        <dbReference type="ARBA" id="ARBA00022840"/>
    </source>
</evidence>
<feature type="domain" description="UvrD-like helicase C-terminal" evidence="14">
    <location>
        <begin position="741"/>
        <end position="1050"/>
    </location>
</feature>
<dbReference type="CDD" id="cd18807">
    <property type="entry name" value="SF1_C_UvrD"/>
    <property type="match status" value="1"/>
</dbReference>
<dbReference type="PROSITE" id="PS51217">
    <property type="entry name" value="UVRD_HELICASE_CTER"/>
    <property type="match status" value="1"/>
</dbReference>
<keyword evidence="3 11" id="KW-0378">Hydrolase</keyword>
<evidence type="ECO:0000256" key="10">
    <source>
        <dbReference type="ARBA" id="ARBA00048988"/>
    </source>
</evidence>
<dbReference type="Proteomes" id="UP000014184">
    <property type="component" value="Unassembled WGS sequence"/>
</dbReference>
<dbReference type="RefSeq" id="WP_011293301.1">
    <property type="nucleotide sequence ID" value="NZ_AOSG01000086.1"/>
</dbReference>
<dbReference type="Gene3D" id="1.10.10.160">
    <property type="match status" value="1"/>
</dbReference>
<dbReference type="InterPro" id="IPR013986">
    <property type="entry name" value="DExx_box_DNA_helicase_dom_sf"/>
</dbReference>
<evidence type="ECO:0000259" key="14">
    <source>
        <dbReference type="PROSITE" id="PS51217"/>
    </source>
</evidence>
<dbReference type="PANTHER" id="PTHR11070:SF2">
    <property type="entry name" value="ATP-DEPENDENT DNA HELICASE SRS2"/>
    <property type="match status" value="1"/>
</dbReference>
<evidence type="ECO:0000259" key="13">
    <source>
        <dbReference type="PROSITE" id="PS51198"/>
    </source>
</evidence>
<name>A0A9P2WPE0_THEFU</name>
<dbReference type="Gene3D" id="3.40.50.300">
    <property type="entry name" value="P-loop containing nucleotide triphosphate hydrolases"/>
    <property type="match status" value="4"/>
</dbReference>
<dbReference type="PROSITE" id="PS51198">
    <property type="entry name" value="UVRD_HELICASE_ATP_BIND"/>
    <property type="match status" value="1"/>
</dbReference>
<reference evidence="15 16" key="1">
    <citation type="journal article" date="2013" name="Genome Announc.">
        <title>Draft Genome Sequence of the Lignocellulose Decomposer Thermobifida fusca Strain TM51.</title>
        <authorList>
            <person name="Toth A."/>
            <person name="Barna T."/>
            <person name="Nagy I."/>
            <person name="Horvath B."/>
            <person name="Nagy I."/>
            <person name="Tancsics A."/>
            <person name="Kriszt B."/>
            <person name="Baka E."/>
            <person name="Fekete C."/>
            <person name="Kukolya J."/>
        </authorList>
    </citation>
    <scope>NUCLEOTIDE SEQUENCE [LARGE SCALE GENOMIC DNA]</scope>
    <source>
        <strain evidence="15 16">TM51</strain>
    </source>
</reference>
<evidence type="ECO:0000256" key="2">
    <source>
        <dbReference type="ARBA" id="ARBA00022741"/>
    </source>
</evidence>
<comment type="similarity">
    <text evidence="1">Belongs to the helicase family. UvrD subfamily.</text>
</comment>
<proteinExistence type="inferred from homology"/>
<feature type="region of interest" description="Disordered" evidence="12">
    <location>
        <begin position="419"/>
        <end position="506"/>
    </location>
</feature>
<dbReference type="Gene3D" id="1.10.486.10">
    <property type="entry name" value="PCRA, domain 4"/>
    <property type="match status" value="2"/>
</dbReference>
<evidence type="ECO:0000256" key="9">
    <source>
        <dbReference type="ARBA" id="ARBA00034808"/>
    </source>
</evidence>
<protein>
    <recommendedName>
        <fullName evidence="9">DNA 3'-5' helicase</fullName>
        <ecNumber evidence="9">5.6.2.4</ecNumber>
    </recommendedName>
</protein>
<dbReference type="GO" id="GO:0005524">
    <property type="term" value="F:ATP binding"/>
    <property type="evidence" value="ECO:0007669"/>
    <property type="project" value="UniProtKB-UniRule"/>
</dbReference>
<evidence type="ECO:0000256" key="8">
    <source>
        <dbReference type="ARBA" id="ARBA00034617"/>
    </source>
</evidence>
<evidence type="ECO:0000256" key="11">
    <source>
        <dbReference type="PROSITE-ProRule" id="PRU00560"/>
    </source>
</evidence>
<keyword evidence="4 11" id="KW-0347">Helicase</keyword>
<gene>
    <name evidence="15" type="ORF">TM51_14791</name>
</gene>
<dbReference type="GO" id="GO:0003677">
    <property type="term" value="F:DNA binding"/>
    <property type="evidence" value="ECO:0007669"/>
    <property type="project" value="UniProtKB-KW"/>
</dbReference>
<sequence>MEFHADLHIHSKYSRACSKDSDLEHLAWWAARKGIALVGTGDFTHPAWRAELERDLVPAEPGLFRLRPEIESRILRTLPPNCRTLPRFMLSVEISTIYKRDGRTRKVHHLLYAPSFEAAGRITADLAKIGNLASDGRPILGLDSRDLLDITLSSDPGSYLVPAHIWTPWFSALGSKSGFDSIADCYADLADHIFAVETGLSSDPAMNWMVSSLDSYTLVSNSDAHSPPMLAREATRFDTDLDYYAVRRALETGEGFRGTVEFFPEEGKYHLDGHRKCGIRFDPQATRDHHGRCPVCGKPLTVGVFHRVSELADRSEGYRVPGAADFTSLVPLPEIVSEIVGVGPKSKRVMGEVTRLVGELGPELDILQSVPLDEVTRVGGELLGEAITRLRRGEVIREAGYDGEYGVIRMFQPEELRSKNTTPTLFGDLDLPEQAPAAPRTARRSAPSAPTPAPEPVTPADTDAEPALFSAEETSSQPSPASLLDGLDPDQRAAAEHTGGPLLIVAGPGTGKTRTLTHRIAYVVAERGVPASQCLAITFTRRAADELRERLHALLGERAADMTITTLHGLGALILREQYARAGLSPDFTIADDSLRQEIAAEIAGSAGEGRRLLARRETALHEDDAEIARFDARLREANLVDFTDLIRLPVRLLSADEELVAHYRSRWPYISVDEYQDVDESQYALLRLLAGPEANLTVIGDPDQAIYGFRGADVGFFLRFTEDYPSARTVQLTRNYRSNSTIVNAALQAIAPASLVPGRTLRAVGQFGEAPRIGVHVAADEYAEASFVARAIDRLLGGTSLHSLDSGRVTEDGDDSLSFSDICVLYRTDAQSEAIISAFNTAGIPFQKRSHDRLLSRPEMRILVAELPHQPDGPVVDRVRSAVETLCRRYADNERRVTDVRAAGELVAPLAERCGTDLSEFLSALALGAEVDALDPRADRVSLLTLHAAKGLEYPVVFLVGCEDGLLPFFFPGEEHEDTAEERRLFFVGITRAQRRLYLSRARRRTRRGRTFDAAPSPFLAAIDAKLTMAVDAESALRKRPKDRQLRLL</sequence>
<dbReference type="SUPFAM" id="SSF52540">
    <property type="entry name" value="P-loop containing nucleoside triphosphate hydrolases"/>
    <property type="match status" value="1"/>
</dbReference>
<dbReference type="EC" id="5.6.2.4" evidence="9"/>
<evidence type="ECO:0000313" key="16">
    <source>
        <dbReference type="Proteomes" id="UP000014184"/>
    </source>
</evidence>
<dbReference type="GO" id="GO:0016787">
    <property type="term" value="F:hydrolase activity"/>
    <property type="evidence" value="ECO:0007669"/>
    <property type="project" value="UniProtKB-UniRule"/>
</dbReference>
<comment type="caution">
    <text evidence="15">The sequence shown here is derived from an EMBL/GenBank/DDBJ whole genome shotgun (WGS) entry which is preliminary data.</text>
</comment>
<evidence type="ECO:0000313" key="15">
    <source>
        <dbReference type="EMBL" id="EOR70024.1"/>
    </source>
</evidence>
<dbReference type="InterPro" id="IPR027417">
    <property type="entry name" value="P-loop_NTPase"/>
</dbReference>
<evidence type="ECO:0000256" key="3">
    <source>
        <dbReference type="ARBA" id="ARBA00022801"/>
    </source>
</evidence>
<dbReference type="InterPro" id="IPR016195">
    <property type="entry name" value="Pol/histidinol_Pase-like"/>
</dbReference>
<accession>A0A9P2WPE0</accession>
<evidence type="ECO:0000256" key="1">
    <source>
        <dbReference type="ARBA" id="ARBA00009922"/>
    </source>
</evidence>
<dbReference type="Pfam" id="PF00580">
    <property type="entry name" value="UvrD-helicase"/>
    <property type="match status" value="2"/>
</dbReference>
<feature type="domain" description="UvrD-like helicase ATP-binding" evidence="13">
    <location>
        <begin position="485"/>
        <end position="740"/>
    </location>
</feature>
<organism evidence="15 16">
    <name type="scientific">Thermobifida fusca TM51</name>
    <dbReference type="NCBI Taxonomy" id="1169414"/>
    <lineage>
        <taxon>Bacteria</taxon>
        <taxon>Bacillati</taxon>
        <taxon>Actinomycetota</taxon>
        <taxon>Actinomycetes</taxon>
        <taxon>Streptosporangiales</taxon>
        <taxon>Nocardiopsidaceae</taxon>
        <taxon>Thermobifida</taxon>
    </lineage>
</organism>
<dbReference type="CDD" id="cd17932">
    <property type="entry name" value="DEXQc_UvrD"/>
    <property type="match status" value="1"/>
</dbReference>
<dbReference type="Gene3D" id="3.20.20.140">
    <property type="entry name" value="Metal-dependent hydrolases"/>
    <property type="match status" value="1"/>
</dbReference>
<comment type="catalytic activity">
    <reaction evidence="10">
        <text>ATP + H2O = ADP + phosphate + H(+)</text>
        <dbReference type="Rhea" id="RHEA:13065"/>
        <dbReference type="ChEBI" id="CHEBI:15377"/>
        <dbReference type="ChEBI" id="CHEBI:15378"/>
        <dbReference type="ChEBI" id="CHEBI:30616"/>
        <dbReference type="ChEBI" id="CHEBI:43474"/>
        <dbReference type="ChEBI" id="CHEBI:456216"/>
        <dbReference type="EC" id="5.6.2.4"/>
    </reaction>
</comment>
<dbReference type="GO" id="GO:0005829">
    <property type="term" value="C:cytosol"/>
    <property type="evidence" value="ECO:0007669"/>
    <property type="project" value="TreeGrafter"/>
</dbReference>
<evidence type="ECO:0000256" key="12">
    <source>
        <dbReference type="SAM" id="MobiDB-lite"/>
    </source>
</evidence>
<dbReference type="Pfam" id="PF13361">
    <property type="entry name" value="UvrD_C"/>
    <property type="match status" value="2"/>
</dbReference>
<keyword evidence="2 11" id="KW-0547">Nucleotide-binding</keyword>
<dbReference type="EMBL" id="AOSG01000086">
    <property type="protein sequence ID" value="EOR70024.1"/>
    <property type="molecule type" value="Genomic_DNA"/>
</dbReference>
<keyword evidence="6" id="KW-0238">DNA-binding</keyword>